<keyword evidence="1" id="KW-1133">Transmembrane helix</keyword>
<keyword evidence="6" id="KW-1185">Reference proteome</keyword>
<feature type="transmembrane region" description="Helical" evidence="1">
    <location>
        <begin position="140"/>
        <end position="159"/>
    </location>
</feature>
<feature type="domain" description="EAL" evidence="2">
    <location>
        <begin position="436"/>
        <end position="691"/>
    </location>
</feature>
<dbReference type="FunFam" id="3.20.20.450:FF:000001">
    <property type="entry name" value="Cyclic di-GMP phosphodiesterase yahA"/>
    <property type="match status" value="1"/>
</dbReference>
<dbReference type="PATRIC" id="fig|433924.3.peg.1114"/>
<sequence length="696" mass="75446">MVSSLDPWIVAVSVILSILVAFVALDLGQRVQAGDPGLSRTWCVGGALVMGTGIWATHFVGMMAHLLPVPVGYSYGFTGLSWLAAVMASWVALAMARRRVNTPPQLLAAALVLAVGVGSTHLLGVLAMDMRPGAEWSGPWVAASFAVLLLGSTLTVWLLQRRMEHRRRRRPRQLLLACGLGVSLMGAHYLNLQGVRYPVGSVCLSADQLGGEGLALIVIAATVLVQVLTLVTALLDARLRGHAMNLSHSLQAANHQLQEANEELHRRAILDPLTGLPNRLLFDERLADARGGGMRQLAVLFVDLDGFAPVNDSFGHSFGDAVLREVAERLRRVLRSGDTVARIGSDEFVVLMEDVTHAGDCSIVAGRMLDAVNQPFGFGQPPLQISASIGIAMHPEHGDKAALVSNADAAMRSAKRAGGAHYAFFEPHMSTNSQEQLSLQAELRMAVERGELVLHYQPKIDARRRGEVSGVEALLRWNHPVRGMVSPGVFIPLAERFGVIGLLGHWVIEEACRQIQEWRSAGLGRIRVAINLSVHQLHEEDLVERIDSALQRHGVEPAQLVCEITETVTMEDVTTTQRVFSRLAAIGVSIAIDDFGTGYSSLSYLRRLPARQLKIDRSFISDLEASGDARAVVDAVIRLAHALSLRVVAEGVETAGQRDILIGMGCDELQGYFFARPMPADQLFAWARGRPLLAKG</sequence>
<dbReference type="SUPFAM" id="SSF141868">
    <property type="entry name" value="EAL domain-like"/>
    <property type="match status" value="1"/>
</dbReference>
<dbReference type="CDD" id="cd01948">
    <property type="entry name" value="EAL"/>
    <property type="match status" value="1"/>
</dbReference>
<dbReference type="InterPro" id="IPR000160">
    <property type="entry name" value="GGDEF_dom"/>
</dbReference>
<name>A0A147GNG0_9BURK</name>
<dbReference type="AlphaFoldDB" id="A0A147GNG0"/>
<dbReference type="InterPro" id="IPR001633">
    <property type="entry name" value="EAL_dom"/>
</dbReference>
<dbReference type="Gene3D" id="3.30.70.270">
    <property type="match status" value="1"/>
</dbReference>
<dbReference type="PANTHER" id="PTHR44757">
    <property type="entry name" value="DIGUANYLATE CYCLASE DGCP"/>
    <property type="match status" value="1"/>
</dbReference>
<dbReference type="InterPro" id="IPR029787">
    <property type="entry name" value="Nucleotide_cyclase"/>
</dbReference>
<feature type="transmembrane region" description="Helical" evidence="1">
    <location>
        <begin position="73"/>
        <end position="94"/>
    </location>
</feature>
<evidence type="ECO:0000259" key="4">
    <source>
        <dbReference type="PROSITE" id="PS50924"/>
    </source>
</evidence>
<dbReference type="PANTHER" id="PTHR44757:SF2">
    <property type="entry name" value="BIOFILM ARCHITECTURE MAINTENANCE PROTEIN MBAA"/>
    <property type="match status" value="1"/>
</dbReference>
<feature type="transmembrane region" description="Helical" evidence="1">
    <location>
        <begin position="106"/>
        <end position="128"/>
    </location>
</feature>
<reference evidence="5 6" key="1">
    <citation type="journal article" date="2016" name="Front. Microbiol.">
        <title>Genomic Resource of Rice Seed Associated Bacteria.</title>
        <authorList>
            <person name="Midha S."/>
            <person name="Bansal K."/>
            <person name="Sharma S."/>
            <person name="Kumar N."/>
            <person name="Patil P.P."/>
            <person name="Chaudhry V."/>
            <person name="Patil P.B."/>
        </authorList>
    </citation>
    <scope>NUCLEOTIDE SEQUENCE [LARGE SCALE GENOMIC DNA]</scope>
    <source>
        <strain evidence="5 6">NS331</strain>
    </source>
</reference>
<dbReference type="InterPro" id="IPR043128">
    <property type="entry name" value="Rev_trsase/Diguanyl_cyclase"/>
</dbReference>
<protein>
    <submittedName>
        <fullName evidence="5">Diguanylate phosphodiesterase</fullName>
    </submittedName>
</protein>
<evidence type="ECO:0000259" key="3">
    <source>
        <dbReference type="PROSITE" id="PS50887"/>
    </source>
</evidence>
<dbReference type="NCBIfam" id="TIGR00254">
    <property type="entry name" value="GGDEF"/>
    <property type="match status" value="1"/>
</dbReference>
<keyword evidence="1" id="KW-0472">Membrane</keyword>
<comment type="caution">
    <text evidence="5">The sequence shown here is derived from an EMBL/GenBank/DDBJ whole genome shotgun (WGS) entry which is preliminary data.</text>
</comment>
<dbReference type="Gene3D" id="3.20.20.450">
    <property type="entry name" value="EAL domain"/>
    <property type="match status" value="1"/>
</dbReference>
<dbReference type="CDD" id="cd01949">
    <property type="entry name" value="GGDEF"/>
    <property type="match status" value="1"/>
</dbReference>
<dbReference type="PROSITE" id="PS50924">
    <property type="entry name" value="MHYT"/>
    <property type="match status" value="1"/>
</dbReference>
<keyword evidence="1" id="KW-0812">Transmembrane</keyword>
<dbReference type="Pfam" id="PF03707">
    <property type="entry name" value="MHYT"/>
    <property type="match status" value="2"/>
</dbReference>
<feature type="transmembrane region" description="Helical" evidence="1">
    <location>
        <begin position="6"/>
        <end position="25"/>
    </location>
</feature>
<evidence type="ECO:0000259" key="2">
    <source>
        <dbReference type="PROSITE" id="PS50883"/>
    </source>
</evidence>
<proteinExistence type="predicted"/>
<dbReference type="SMART" id="SM00267">
    <property type="entry name" value="GGDEF"/>
    <property type="match status" value="1"/>
</dbReference>
<evidence type="ECO:0000313" key="5">
    <source>
        <dbReference type="EMBL" id="KTT15524.1"/>
    </source>
</evidence>
<dbReference type="Proteomes" id="UP000072741">
    <property type="component" value="Unassembled WGS sequence"/>
</dbReference>
<dbReference type="Pfam" id="PF00990">
    <property type="entry name" value="GGDEF"/>
    <property type="match status" value="1"/>
</dbReference>
<dbReference type="GO" id="GO:0016020">
    <property type="term" value="C:membrane"/>
    <property type="evidence" value="ECO:0007669"/>
    <property type="project" value="UniProtKB-UniRule"/>
</dbReference>
<feature type="transmembrane region" description="Helical" evidence="1">
    <location>
        <begin position="214"/>
        <end position="235"/>
    </location>
</feature>
<feature type="domain" description="GGDEF" evidence="3">
    <location>
        <begin position="295"/>
        <end position="427"/>
    </location>
</feature>
<feature type="transmembrane region" description="Helical" evidence="1">
    <location>
        <begin position="46"/>
        <end position="67"/>
    </location>
</feature>
<dbReference type="InterPro" id="IPR035919">
    <property type="entry name" value="EAL_sf"/>
</dbReference>
<dbReference type="InterPro" id="IPR052155">
    <property type="entry name" value="Biofilm_reg_signaling"/>
</dbReference>
<dbReference type="EMBL" id="LDSL01000141">
    <property type="protein sequence ID" value="KTT15524.1"/>
    <property type="molecule type" value="Genomic_DNA"/>
</dbReference>
<dbReference type="SMART" id="SM00052">
    <property type="entry name" value="EAL"/>
    <property type="match status" value="1"/>
</dbReference>
<accession>A0A147GNG0</accession>
<gene>
    <name evidence="5" type="ORF">NS331_20415</name>
</gene>
<dbReference type="SUPFAM" id="SSF55073">
    <property type="entry name" value="Nucleotide cyclase"/>
    <property type="match status" value="1"/>
</dbReference>
<feature type="domain" description="MHYT" evidence="4">
    <location>
        <begin position="5"/>
        <end position="198"/>
    </location>
</feature>
<dbReference type="PROSITE" id="PS50883">
    <property type="entry name" value="EAL"/>
    <property type="match status" value="1"/>
</dbReference>
<evidence type="ECO:0000256" key="1">
    <source>
        <dbReference type="PROSITE-ProRule" id="PRU00244"/>
    </source>
</evidence>
<dbReference type="InterPro" id="IPR005330">
    <property type="entry name" value="MHYT_dom"/>
</dbReference>
<evidence type="ECO:0000313" key="6">
    <source>
        <dbReference type="Proteomes" id="UP000072741"/>
    </source>
</evidence>
<dbReference type="PROSITE" id="PS50887">
    <property type="entry name" value="GGDEF"/>
    <property type="match status" value="1"/>
</dbReference>
<organism evidence="5 6">
    <name type="scientific">Pseudacidovorax intermedius</name>
    <dbReference type="NCBI Taxonomy" id="433924"/>
    <lineage>
        <taxon>Bacteria</taxon>
        <taxon>Pseudomonadati</taxon>
        <taxon>Pseudomonadota</taxon>
        <taxon>Betaproteobacteria</taxon>
        <taxon>Burkholderiales</taxon>
        <taxon>Comamonadaceae</taxon>
        <taxon>Pseudacidovorax</taxon>
    </lineage>
</organism>
<dbReference type="Pfam" id="PF00563">
    <property type="entry name" value="EAL"/>
    <property type="match status" value="1"/>
</dbReference>